<organism evidence="15 16">
    <name type="scientific">Sulfurihydrogenibium azorense (strain DSM 15241 / OCM 825 / Az-Fu1)</name>
    <dbReference type="NCBI Taxonomy" id="204536"/>
    <lineage>
        <taxon>Bacteria</taxon>
        <taxon>Pseudomonadati</taxon>
        <taxon>Aquificota</taxon>
        <taxon>Aquificia</taxon>
        <taxon>Aquificales</taxon>
        <taxon>Hydrogenothermaceae</taxon>
        <taxon>Sulfurihydrogenibium</taxon>
    </lineage>
</organism>
<feature type="binding site" evidence="11">
    <location>
        <position position="164"/>
    </location>
    <ligand>
        <name>Zn(2+)</name>
        <dbReference type="ChEBI" id="CHEBI:29105"/>
        <label>1</label>
    </ligand>
</feature>
<evidence type="ECO:0000313" key="15">
    <source>
        <dbReference type="EMBL" id="ACN99792.1"/>
    </source>
</evidence>
<dbReference type="GO" id="GO:0005737">
    <property type="term" value="C:cytoplasm"/>
    <property type="evidence" value="ECO:0007669"/>
    <property type="project" value="UniProtKB-SubCell"/>
</dbReference>
<evidence type="ECO:0000256" key="7">
    <source>
        <dbReference type="ARBA" id="ARBA00023186"/>
    </source>
</evidence>
<comment type="cofactor">
    <cofactor evidence="11">
        <name>Zn(2+)</name>
        <dbReference type="ChEBI" id="CHEBI:29105"/>
    </cofactor>
    <text evidence="11">Binds 2 Zn(2+) ions per monomer.</text>
</comment>
<evidence type="ECO:0000256" key="1">
    <source>
        <dbReference type="ARBA" id="ARBA00022705"/>
    </source>
</evidence>
<evidence type="ECO:0000256" key="3">
    <source>
        <dbReference type="ARBA" id="ARBA00022737"/>
    </source>
</evidence>
<dbReference type="AlphaFoldDB" id="C1DW67"/>
<dbReference type="InterPro" id="IPR012724">
    <property type="entry name" value="DnaJ"/>
</dbReference>
<comment type="domain">
    <text evidence="11">The J domain is necessary and sufficient to stimulate DnaK ATPase activity. Zinc center 1 plays an important role in the autonomous, DnaK-independent chaperone activity of DnaJ. Zinc center 2 is essential for interaction with DnaK and for DnaJ activity.</text>
</comment>
<evidence type="ECO:0000313" key="16">
    <source>
        <dbReference type="Proteomes" id="UP000001369"/>
    </source>
</evidence>
<dbReference type="Pfam" id="PF01556">
    <property type="entry name" value="DnaJ_C"/>
    <property type="match status" value="1"/>
</dbReference>
<dbReference type="CDD" id="cd10719">
    <property type="entry name" value="DnaJ_zf"/>
    <property type="match status" value="1"/>
</dbReference>
<evidence type="ECO:0000256" key="5">
    <source>
        <dbReference type="ARBA" id="ARBA00022833"/>
    </source>
</evidence>
<evidence type="ECO:0000256" key="11">
    <source>
        <dbReference type="HAMAP-Rule" id="MF_01152"/>
    </source>
</evidence>
<dbReference type="FunFam" id="1.10.287.110:FF:000034">
    <property type="entry name" value="Chaperone protein DnaJ"/>
    <property type="match status" value="1"/>
</dbReference>
<dbReference type="HAMAP" id="MF_01152">
    <property type="entry name" value="DnaJ"/>
    <property type="match status" value="1"/>
</dbReference>
<dbReference type="InterPro" id="IPR001623">
    <property type="entry name" value="DnaJ_domain"/>
</dbReference>
<dbReference type="PROSITE" id="PS00636">
    <property type="entry name" value="DNAJ_1"/>
    <property type="match status" value="1"/>
</dbReference>
<dbReference type="Gene3D" id="1.10.287.110">
    <property type="entry name" value="DnaJ domain"/>
    <property type="match status" value="1"/>
</dbReference>
<dbReference type="NCBIfam" id="NF010884">
    <property type="entry name" value="PRK14291.1"/>
    <property type="match status" value="1"/>
</dbReference>
<dbReference type="NCBIfam" id="NF008035">
    <property type="entry name" value="PRK10767.1"/>
    <property type="match status" value="1"/>
</dbReference>
<feature type="zinc finger region" description="CR-type" evidence="12">
    <location>
        <begin position="148"/>
        <end position="226"/>
    </location>
</feature>
<accession>C1DW67</accession>
<dbReference type="GO" id="GO:0006260">
    <property type="term" value="P:DNA replication"/>
    <property type="evidence" value="ECO:0007669"/>
    <property type="project" value="UniProtKB-KW"/>
</dbReference>
<evidence type="ECO:0000256" key="6">
    <source>
        <dbReference type="ARBA" id="ARBA00023016"/>
    </source>
</evidence>
<proteinExistence type="inferred from homology"/>
<feature type="binding site" evidence="11">
    <location>
        <position position="181"/>
    </location>
    <ligand>
        <name>Zn(2+)</name>
        <dbReference type="ChEBI" id="CHEBI:29105"/>
        <label>2</label>
    </ligand>
</feature>
<keyword evidence="16" id="KW-1185">Reference proteome</keyword>
<protein>
    <recommendedName>
        <fullName evidence="10 11">Chaperone protein DnaJ</fullName>
    </recommendedName>
</protein>
<keyword evidence="3 11" id="KW-0677">Repeat</keyword>
<name>C1DW67_SULAA</name>
<dbReference type="Proteomes" id="UP000001369">
    <property type="component" value="Chromosome"/>
</dbReference>
<sequence>MAEKKDYYEILGVSRNATQDEIKKAYRKLARQYHPDLNPNNKKEAEEKFKEITEAYQVLSDPEKRKIYDQFGHAGLSGSYQDFSKQYRYQDIGGINIDDLLEDFDDIFGFGFGKRRSSRQRRQTYYQPENGKDIYQTVTISLEDAYHGTTLELEVPRYVVCEACGGTGEKAGSEARICPTCGGSGEVYQNLGGFLRLSQTCPTCGGKGVLQEHCEVCNGRGLVIKKEIVKVRVPPGVDNGSKLRVPGKGHSGRFGGLPGDLWIVINVKPHYLFERKGDNLYLKANISVAEAIEGTTLEVPLIDGKTEKVEIRPGTQPGDKIRLHGKGMPRLKQSGYGDLVVEINVVIPSVKDLSKDAKKCVSKLKEEQKITNRFYKSQVEV</sequence>
<dbReference type="GO" id="GO:0009408">
    <property type="term" value="P:response to heat"/>
    <property type="evidence" value="ECO:0007669"/>
    <property type="project" value="InterPro"/>
</dbReference>
<dbReference type="SUPFAM" id="SSF57938">
    <property type="entry name" value="DnaJ/Hsp40 cysteine-rich domain"/>
    <property type="match status" value="1"/>
</dbReference>
<feature type="binding site" evidence="11">
    <location>
        <position position="178"/>
    </location>
    <ligand>
        <name>Zn(2+)</name>
        <dbReference type="ChEBI" id="CHEBI:29105"/>
        <label>2</label>
    </ligand>
</feature>
<dbReference type="SUPFAM" id="SSF49493">
    <property type="entry name" value="HSP40/DnaJ peptide-binding domain"/>
    <property type="match status" value="2"/>
</dbReference>
<reference evidence="15 16" key="1">
    <citation type="journal article" date="2009" name="J. Bacteriol.">
        <title>Complete and draft genome sequences of six members of the Aquificales.</title>
        <authorList>
            <person name="Reysenbach A.L."/>
            <person name="Hamamura N."/>
            <person name="Podar M."/>
            <person name="Griffiths E."/>
            <person name="Ferreira S."/>
            <person name="Hochstein R."/>
            <person name="Heidelberg J."/>
            <person name="Johnson J."/>
            <person name="Mead D."/>
            <person name="Pohorille A."/>
            <person name="Sarmiento M."/>
            <person name="Schweighofer K."/>
            <person name="Seshadri R."/>
            <person name="Voytek M.A."/>
        </authorList>
    </citation>
    <scope>NUCLEOTIDE SEQUENCE [LARGE SCALE GENOMIC DNA]</scope>
    <source>
        <strain evidence="16">Az-Fu1 / DSM 15241 / OCM 825</strain>
    </source>
</reference>
<feature type="domain" description="J" evidence="13">
    <location>
        <begin position="6"/>
        <end position="72"/>
    </location>
</feature>
<dbReference type="NCBIfam" id="TIGR02349">
    <property type="entry name" value="DnaJ_bact"/>
    <property type="match status" value="1"/>
</dbReference>
<feature type="repeat" description="CXXCXGXG motif" evidence="11">
    <location>
        <begin position="161"/>
        <end position="168"/>
    </location>
</feature>
<dbReference type="InterPro" id="IPR036410">
    <property type="entry name" value="HSP_DnaJ_Cys-rich_dom_sf"/>
</dbReference>
<dbReference type="PANTHER" id="PTHR43096:SF52">
    <property type="entry name" value="DNAJ HOMOLOG 1, MITOCHONDRIAL-RELATED"/>
    <property type="match status" value="1"/>
</dbReference>
<keyword evidence="7 11" id="KW-0143">Chaperone</keyword>
<evidence type="ECO:0000256" key="12">
    <source>
        <dbReference type="PROSITE-ProRule" id="PRU00546"/>
    </source>
</evidence>
<feature type="domain" description="CR-type" evidence="14">
    <location>
        <begin position="148"/>
        <end position="226"/>
    </location>
</feature>
<feature type="repeat" description="CXXCXGXG motif" evidence="11">
    <location>
        <begin position="201"/>
        <end position="208"/>
    </location>
</feature>
<evidence type="ECO:0000256" key="10">
    <source>
        <dbReference type="ARBA" id="ARBA00067609"/>
    </source>
</evidence>
<dbReference type="Gene3D" id="2.10.230.10">
    <property type="entry name" value="Heat shock protein DnaJ, cysteine-rich domain"/>
    <property type="match status" value="1"/>
</dbReference>
<feature type="repeat" description="CXXCXGXG motif" evidence="11">
    <location>
        <begin position="178"/>
        <end position="185"/>
    </location>
</feature>
<keyword evidence="11" id="KW-0963">Cytoplasm</keyword>
<evidence type="ECO:0000256" key="9">
    <source>
        <dbReference type="ARBA" id="ARBA00061004"/>
    </source>
</evidence>
<feature type="binding site" evidence="11">
    <location>
        <position position="161"/>
    </location>
    <ligand>
        <name>Zn(2+)</name>
        <dbReference type="ChEBI" id="CHEBI:29105"/>
        <label>1</label>
    </ligand>
</feature>
<dbReference type="STRING" id="204536.SULAZ_1387"/>
<dbReference type="InterPro" id="IPR036869">
    <property type="entry name" value="J_dom_sf"/>
</dbReference>
<dbReference type="HOGENOM" id="CLU_017633_0_7_0"/>
<dbReference type="OrthoDB" id="9779889at2"/>
<dbReference type="Gene3D" id="2.60.260.20">
    <property type="entry name" value="Urease metallochaperone UreE, N-terminal domain"/>
    <property type="match status" value="2"/>
</dbReference>
<keyword evidence="6 11" id="KW-0346">Stress response</keyword>
<evidence type="ECO:0000256" key="4">
    <source>
        <dbReference type="ARBA" id="ARBA00022771"/>
    </source>
</evidence>
<comment type="similarity">
    <text evidence="9 11">Belongs to the DnaJ family.</text>
</comment>
<dbReference type="PRINTS" id="PR00625">
    <property type="entry name" value="JDOMAIN"/>
</dbReference>
<feature type="binding site" evidence="11">
    <location>
        <position position="204"/>
    </location>
    <ligand>
        <name>Zn(2+)</name>
        <dbReference type="ChEBI" id="CHEBI:29105"/>
        <label>2</label>
    </ligand>
</feature>
<dbReference type="CDD" id="cd06257">
    <property type="entry name" value="DnaJ"/>
    <property type="match status" value="1"/>
</dbReference>
<evidence type="ECO:0000259" key="14">
    <source>
        <dbReference type="PROSITE" id="PS51188"/>
    </source>
</evidence>
<comment type="subcellular location">
    <subcellularLocation>
        <location evidence="11">Cytoplasm</location>
    </subcellularLocation>
</comment>
<dbReference type="InterPro" id="IPR018253">
    <property type="entry name" value="DnaJ_domain_CS"/>
</dbReference>
<comment type="function">
    <text evidence="8 11">Participates actively in the response to hyperosmotic and heat shock by preventing the aggregation of stress-denatured proteins and by disaggregating proteins, also in an autonomous, DnaK-independent fashion. Unfolded proteins bind initially to DnaJ; upon interaction with the DnaJ-bound protein, DnaK hydrolyzes its bound ATP, resulting in the formation of a stable complex. GrpE releases ADP from DnaK; ATP binding to DnaK triggers the release of the substrate protein, thus completing the reaction cycle. Several rounds of ATP-dependent interactions between DnaJ, DnaK and GrpE are required for fully efficient folding. Also involved, together with DnaK and GrpE, in the DNA replication of plasmids through activation of initiation proteins.</text>
</comment>
<comment type="subunit">
    <text evidence="11">Homodimer.</text>
</comment>
<dbReference type="InterPro" id="IPR001305">
    <property type="entry name" value="HSP_DnaJ_Cys-rich_dom"/>
</dbReference>
<evidence type="ECO:0000259" key="13">
    <source>
        <dbReference type="PROSITE" id="PS50076"/>
    </source>
</evidence>
<dbReference type="GO" id="GO:0042026">
    <property type="term" value="P:protein refolding"/>
    <property type="evidence" value="ECO:0007669"/>
    <property type="project" value="TreeGrafter"/>
</dbReference>
<dbReference type="EMBL" id="CP001229">
    <property type="protein sequence ID" value="ACN99792.1"/>
    <property type="molecule type" value="Genomic_DNA"/>
</dbReference>
<gene>
    <name evidence="11 15" type="primary">dnaJ</name>
    <name evidence="15" type="ordered locus">SULAZ_1387</name>
</gene>
<keyword evidence="5 11" id="KW-0862">Zinc</keyword>
<dbReference type="GO" id="GO:0005524">
    <property type="term" value="F:ATP binding"/>
    <property type="evidence" value="ECO:0007669"/>
    <property type="project" value="InterPro"/>
</dbReference>
<dbReference type="FunFam" id="2.60.260.20:FF:000005">
    <property type="entry name" value="Chaperone protein dnaJ 1, mitochondrial"/>
    <property type="match status" value="1"/>
</dbReference>
<dbReference type="SUPFAM" id="SSF46565">
    <property type="entry name" value="Chaperone J-domain"/>
    <property type="match status" value="1"/>
</dbReference>
<dbReference type="Pfam" id="PF00226">
    <property type="entry name" value="DnaJ"/>
    <property type="match status" value="1"/>
</dbReference>
<dbReference type="GO" id="GO:0008270">
    <property type="term" value="F:zinc ion binding"/>
    <property type="evidence" value="ECO:0007669"/>
    <property type="project" value="UniProtKB-UniRule"/>
</dbReference>
<dbReference type="PANTHER" id="PTHR43096">
    <property type="entry name" value="DNAJ HOMOLOG 1, MITOCHONDRIAL-RELATED"/>
    <property type="match status" value="1"/>
</dbReference>
<dbReference type="GO" id="GO:0031072">
    <property type="term" value="F:heat shock protein binding"/>
    <property type="evidence" value="ECO:0007669"/>
    <property type="project" value="InterPro"/>
</dbReference>
<dbReference type="CDD" id="cd10747">
    <property type="entry name" value="DnaJ_C"/>
    <property type="match status" value="1"/>
</dbReference>
<feature type="binding site" evidence="11">
    <location>
        <position position="201"/>
    </location>
    <ligand>
        <name>Zn(2+)</name>
        <dbReference type="ChEBI" id="CHEBI:29105"/>
        <label>2</label>
    </ligand>
</feature>
<feature type="binding site" evidence="11">
    <location>
        <position position="214"/>
    </location>
    <ligand>
        <name>Zn(2+)</name>
        <dbReference type="ChEBI" id="CHEBI:29105"/>
        <label>1</label>
    </ligand>
</feature>
<dbReference type="InterPro" id="IPR002939">
    <property type="entry name" value="DnaJ_C"/>
</dbReference>
<dbReference type="SMART" id="SM00271">
    <property type="entry name" value="DnaJ"/>
    <property type="match status" value="1"/>
</dbReference>
<dbReference type="GO" id="GO:0051082">
    <property type="term" value="F:unfolded protein binding"/>
    <property type="evidence" value="ECO:0007669"/>
    <property type="project" value="UniProtKB-UniRule"/>
</dbReference>
<keyword evidence="4 11" id="KW-0863">Zinc-finger</keyword>
<dbReference type="eggNOG" id="COG0484">
    <property type="taxonomic scope" value="Bacteria"/>
</dbReference>
<evidence type="ECO:0000256" key="2">
    <source>
        <dbReference type="ARBA" id="ARBA00022723"/>
    </source>
</evidence>
<dbReference type="RefSeq" id="WP_012675099.1">
    <property type="nucleotide sequence ID" value="NC_012438.1"/>
</dbReference>
<dbReference type="Pfam" id="PF00684">
    <property type="entry name" value="DnaJ_CXXCXGXG"/>
    <property type="match status" value="1"/>
</dbReference>
<dbReference type="InterPro" id="IPR008971">
    <property type="entry name" value="HSP40/DnaJ_pept-bd"/>
</dbReference>
<dbReference type="KEGG" id="saf:SULAZ_1387"/>
<dbReference type="FunFam" id="2.10.230.10:FF:000002">
    <property type="entry name" value="Molecular chaperone DnaJ"/>
    <property type="match status" value="1"/>
</dbReference>
<keyword evidence="1 11" id="KW-0235">DNA replication</keyword>
<dbReference type="PROSITE" id="PS50076">
    <property type="entry name" value="DNAJ_2"/>
    <property type="match status" value="1"/>
</dbReference>
<feature type="repeat" description="CXXCXGXG motif" evidence="11">
    <location>
        <begin position="214"/>
        <end position="221"/>
    </location>
</feature>
<keyword evidence="2 11" id="KW-0479">Metal-binding</keyword>
<dbReference type="PROSITE" id="PS51188">
    <property type="entry name" value="ZF_CR"/>
    <property type="match status" value="1"/>
</dbReference>
<feature type="binding site" evidence="11">
    <location>
        <position position="217"/>
    </location>
    <ligand>
        <name>Zn(2+)</name>
        <dbReference type="ChEBI" id="CHEBI:29105"/>
        <label>1</label>
    </ligand>
</feature>
<evidence type="ECO:0000256" key="8">
    <source>
        <dbReference type="ARBA" id="ARBA00053423"/>
    </source>
</evidence>